<dbReference type="AlphaFoldDB" id="A0A859FAA6"/>
<evidence type="ECO:0000313" key="2">
    <source>
        <dbReference type="Proteomes" id="UP000318138"/>
    </source>
</evidence>
<dbReference type="EMBL" id="CP041372">
    <property type="protein sequence ID" value="QKS69830.1"/>
    <property type="molecule type" value="Genomic_DNA"/>
</dbReference>
<keyword evidence="2" id="KW-1185">Reference proteome</keyword>
<dbReference type="KEGG" id="psua:FLK61_23885"/>
<accession>A0A859FAA6</accession>
<name>A0A859FAA6_9BACI</name>
<evidence type="ECO:0000313" key="1">
    <source>
        <dbReference type="EMBL" id="QKS69830.1"/>
    </source>
</evidence>
<organism evidence="1 2">
    <name type="scientific">Paenalkalicoccus suaedae</name>
    <dbReference type="NCBI Taxonomy" id="2592382"/>
    <lineage>
        <taxon>Bacteria</taxon>
        <taxon>Bacillati</taxon>
        <taxon>Bacillota</taxon>
        <taxon>Bacilli</taxon>
        <taxon>Bacillales</taxon>
        <taxon>Bacillaceae</taxon>
        <taxon>Paenalkalicoccus</taxon>
    </lineage>
</organism>
<protein>
    <submittedName>
        <fullName evidence="1">Uncharacterized protein</fullName>
    </submittedName>
</protein>
<dbReference type="Proteomes" id="UP000318138">
    <property type="component" value="Chromosome"/>
</dbReference>
<dbReference type="RefSeq" id="WP_176007875.1">
    <property type="nucleotide sequence ID" value="NZ_CP041372.2"/>
</dbReference>
<dbReference type="PROSITE" id="PS51257">
    <property type="entry name" value="PROKAR_LIPOPROTEIN"/>
    <property type="match status" value="1"/>
</dbReference>
<gene>
    <name evidence="1" type="ORF">FLK61_23885</name>
</gene>
<reference evidence="2" key="1">
    <citation type="submission" date="2019-07" db="EMBL/GenBank/DDBJ databases">
        <title>Bacillus alkalisoli sp. nov. isolated from saline soil.</title>
        <authorList>
            <person name="Sun J.-Q."/>
            <person name="Xu L."/>
        </authorList>
    </citation>
    <scope>NUCLEOTIDE SEQUENCE [LARGE SCALE GENOMIC DNA]</scope>
    <source>
        <strain evidence="2">M4U3P1</strain>
    </source>
</reference>
<sequence>MGKGLLFVALIFVVGCQNSSEESDVVSEEELVEAHALEVNEGALMMTVSDAYEEFANENGYAFDDYWPTIASELDDVAISSESGETLSVEELGEMVEAAGDDLVHILTDLDIAAFFYRHVSEEPLEEDEFGNVVMEISTIVVAEEE</sequence>
<proteinExistence type="predicted"/>